<evidence type="ECO:0000256" key="3">
    <source>
        <dbReference type="ARBA" id="ARBA00022475"/>
    </source>
</evidence>
<dbReference type="OrthoDB" id="9812221at2"/>
<feature type="transmembrane region" description="Helical" evidence="7">
    <location>
        <begin position="439"/>
        <end position="457"/>
    </location>
</feature>
<evidence type="ECO:0000256" key="5">
    <source>
        <dbReference type="ARBA" id="ARBA00022989"/>
    </source>
</evidence>
<feature type="transmembrane region" description="Helical" evidence="7">
    <location>
        <begin position="307"/>
        <end position="330"/>
    </location>
</feature>
<reference evidence="9 10" key="1">
    <citation type="submission" date="2018-11" db="EMBL/GenBank/DDBJ databases">
        <title>Sequencing the genomes of 1000 actinobacteria strains.</title>
        <authorList>
            <person name="Klenk H.-P."/>
        </authorList>
    </citation>
    <scope>NUCLEOTIDE SEQUENCE [LARGE SCALE GENOMIC DNA]</scope>
    <source>
        <strain evidence="9 10">DSM 44254</strain>
    </source>
</reference>
<dbReference type="Proteomes" id="UP000272400">
    <property type="component" value="Unassembled WGS sequence"/>
</dbReference>
<comment type="subcellular location">
    <subcellularLocation>
        <location evidence="1">Cell membrane</location>
        <topology evidence="1">Multi-pass membrane protein</topology>
    </subcellularLocation>
</comment>
<keyword evidence="5 7" id="KW-1133">Transmembrane helix</keyword>
<keyword evidence="3" id="KW-1003">Cell membrane</keyword>
<keyword evidence="2" id="KW-0813">Transport</keyword>
<dbReference type="Gene3D" id="1.20.1250.20">
    <property type="entry name" value="MFS general substrate transporter like domains"/>
    <property type="match status" value="1"/>
</dbReference>
<feature type="transmembrane region" description="Helical" evidence="7">
    <location>
        <begin position="81"/>
        <end position="100"/>
    </location>
</feature>
<evidence type="ECO:0000313" key="9">
    <source>
        <dbReference type="EMBL" id="ROO86268.1"/>
    </source>
</evidence>
<dbReference type="EMBL" id="RJKE01000001">
    <property type="protein sequence ID" value="ROO86268.1"/>
    <property type="molecule type" value="Genomic_DNA"/>
</dbReference>
<feature type="transmembrane region" description="Helical" evidence="7">
    <location>
        <begin position="53"/>
        <end position="69"/>
    </location>
</feature>
<comment type="caution">
    <text evidence="9">The sequence shown here is derived from an EMBL/GenBank/DDBJ whole genome shotgun (WGS) entry which is preliminary data.</text>
</comment>
<evidence type="ECO:0000256" key="7">
    <source>
        <dbReference type="SAM" id="Phobius"/>
    </source>
</evidence>
<protein>
    <submittedName>
        <fullName evidence="9">EmrB/QacA subfamily drug resistance transporter</fullName>
    </submittedName>
</protein>
<dbReference type="InterPro" id="IPR036259">
    <property type="entry name" value="MFS_trans_sf"/>
</dbReference>
<dbReference type="Gene3D" id="1.20.1720.10">
    <property type="entry name" value="Multidrug resistance protein D"/>
    <property type="match status" value="1"/>
</dbReference>
<feature type="transmembrane region" description="Helical" evidence="7">
    <location>
        <begin position="407"/>
        <end position="427"/>
    </location>
</feature>
<dbReference type="SUPFAM" id="SSF103473">
    <property type="entry name" value="MFS general substrate transporter"/>
    <property type="match status" value="2"/>
</dbReference>
<evidence type="ECO:0000256" key="4">
    <source>
        <dbReference type="ARBA" id="ARBA00022692"/>
    </source>
</evidence>
<dbReference type="GO" id="GO:0005886">
    <property type="term" value="C:plasma membrane"/>
    <property type="evidence" value="ECO:0007669"/>
    <property type="project" value="UniProtKB-SubCell"/>
</dbReference>
<dbReference type="PRINTS" id="PR01035">
    <property type="entry name" value="TCRTETA"/>
</dbReference>
<evidence type="ECO:0000256" key="1">
    <source>
        <dbReference type="ARBA" id="ARBA00004651"/>
    </source>
</evidence>
<dbReference type="GO" id="GO:0022857">
    <property type="term" value="F:transmembrane transporter activity"/>
    <property type="evidence" value="ECO:0007669"/>
    <property type="project" value="InterPro"/>
</dbReference>
<keyword evidence="6 7" id="KW-0472">Membrane</keyword>
<organism evidence="9 10">
    <name type="scientific">Actinocorallia herbida</name>
    <dbReference type="NCBI Taxonomy" id="58109"/>
    <lineage>
        <taxon>Bacteria</taxon>
        <taxon>Bacillati</taxon>
        <taxon>Actinomycetota</taxon>
        <taxon>Actinomycetes</taxon>
        <taxon>Streptosporangiales</taxon>
        <taxon>Thermomonosporaceae</taxon>
        <taxon>Actinocorallia</taxon>
    </lineage>
</organism>
<dbReference type="InterPro" id="IPR020846">
    <property type="entry name" value="MFS_dom"/>
</dbReference>
<feature type="transmembrane region" description="Helical" evidence="7">
    <location>
        <begin position="138"/>
        <end position="161"/>
    </location>
</feature>
<dbReference type="InterPro" id="IPR001958">
    <property type="entry name" value="Tet-R_TetA/multi-R_MdtG-like"/>
</dbReference>
<feature type="transmembrane region" description="Helical" evidence="7">
    <location>
        <begin position="363"/>
        <end position="386"/>
    </location>
</feature>
<dbReference type="PANTHER" id="PTHR42718">
    <property type="entry name" value="MAJOR FACILITATOR SUPERFAMILY MULTIDRUG TRANSPORTER MFSC"/>
    <property type="match status" value="1"/>
</dbReference>
<evidence type="ECO:0000256" key="2">
    <source>
        <dbReference type="ARBA" id="ARBA00022448"/>
    </source>
</evidence>
<feature type="transmembrane region" description="Helical" evidence="7">
    <location>
        <begin position="337"/>
        <end position="357"/>
    </location>
</feature>
<dbReference type="AlphaFoldDB" id="A0A3N1CZQ4"/>
<dbReference type="PROSITE" id="PS50850">
    <property type="entry name" value="MFS"/>
    <property type="match status" value="1"/>
</dbReference>
<gene>
    <name evidence="9" type="ORF">EDD29_3831</name>
</gene>
<keyword evidence="4 7" id="KW-0812">Transmembrane</keyword>
<proteinExistence type="predicted"/>
<evidence type="ECO:0000313" key="10">
    <source>
        <dbReference type="Proteomes" id="UP000272400"/>
    </source>
</evidence>
<dbReference type="CDD" id="cd17504">
    <property type="entry name" value="MFS_MMR_MDR_like"/>
    <property type="match status" value="1"/>
</dbReference>
<dbReference type="RefSeq" id="WP_123665685.1">
    <property type="nucleotide sequence ID" value="NZ_RJKE01000001.1"/>
</dbReference>
<feature type="transmembrane region" description="Helical" evidence="7">
    <location>
        <begin position="106"/>
        <end position="126"/>
    </location>
</feature>
<name>A0A3N1CZQ4_9ACTN</name>
<keyword evidence="10" id="KW-1185">Reference proteome</keyword>
<feature type="transmembrane region" description="Helical" evidence="7">
    <location>
        <begin position="200"/>
        <end position="218"/>
    </location>
</feature>
<accession>A0A3N1CZQ4</accession>
<dbReference type="PANTHER" id="PTHR42718:SF46">
    <property type="entry name" value="BLR6921 PROTEIN"/>
    <property type="match status" value="1"/>
</dbReference>
<dbReference type="Pfam" id="PF07690">
    <property type="entry name" value="MFS_1"/>
    <property type="match status" value="1"/>
</dbReference>
<feature type="transmembrane region" description="Helical" evidence="7">
    <location>
        <begin position="230"/>
        <end position="247"/>
    </location>
</feature>
<sequence length="469" mass="47090">MGEKETPKGGREGLLVVILALAAAAFALAQTAVLPGIGVLGGELGASATDMSWVMSGYLLSAAVLTPVFGRLGDMYGKRRLLIAALVLFAVSSAVAALAPNVWVLVAARIVQGAGGGIIPLCMGIISDTFSPRRRPMALGIVGATAGIGAGGGLVMGGLLIDHASWPWIFWSGTLMGVAAALGSLLLPGDGARTPGRIDFGGLVLLTVGLVAPLFALTRTSTWGWGDTRTLGLILGGLAVLVVFVLYERRTADPLVDMRVLGRPAVLTTNITMLMFGFGMFGAFMLIPQLAQTPRAVGYGLGLNATGAGLLMLPGCLVMLVAGGLAGAIAMKTGPRVTVTTGAVLASVGLAALALSHGSQAAVIGWSTVLFGGIGLGMAAIPNIIVEACPREMSGQATGVNSLIRSLGSSLGSQIVATLLAGSVTLAGHVPTDAAYGHAFWLGAGGLALAALASLLIPRKSSPTTVLAA</sequence>
<evidence type="ECO:0000259" key="8">
    <source>
        <dbReference type="PROSITE" id="PS50850"/>
    </source>
</evidence>
<dbReference type="InterPro" id="IPR011701">
    <property type="entry name" value="MFS"/>
</dbReference>
<feature type="transmembrane region" description="Helical" evidence="7">
    <location>
        <begin position="267"/>
        <end position="287"/>
    </location>
</feature>
<evidence type="ECO:0000256" key="6">
    <source>
        <dbReference type="ARBA" id="ARBA00023136"/>
    </source>
</evidence>
<feature type="domain" description="Major facilitator superfamily (MFS) profile" evidence="8">
    <location>
        <begin position="15"/>
        <end position="462"/>
    </location>
</feature>
<feature type="transmembrane region" description="Helical" evidence="7">
    <location>
        <begin position="167"/>
        <end position="188"/>
    </location>
</feature>